<organism evidence="1 2">
    <name type="scientific">Nakamurella flava</name>
    <dbReference type="NCBI Taxonomy" id="2576308"/>
    <lineage>
        <taxon>Bacteria</taxon>
        <taxon>Bacillati</taxon>
        <taxon>Actinomycetota</taxon>
        <taxon>Actinomycetes</taxon>
        <taxon>Nakamurellales</taxon>
        <taxon>Nakamurellaceae</taxon>
        <taxon>Nakamurella</taxon>
    </lineage>
</organism>
<comment type="caution">
    <text evidence="1">The sequence shown here is derived from an EMBL/GenBank/DDBJ whole genome shotgun (WGS) entry which is preliminary data.</text>
</comment>
<evidence type="ECO:0000313" key="2">
    <source>
        <dbReference type="Proteomes" id="UP000306985"/>
    </source>
</evidence>
<evidence type="ECO:0008006" key="3">
    <source>
        <dbReference type="Google" id="ProtNLM"/>
    </source>
</evidence>
<dbReference type="EMBL" id="SZZH01000004">
    <property type="protein sequence ID" value="TKV57681.1"/>
    <property type="molecule type" value="Genomic_DNA"/>
</dbReference>
<evidence type="ECO:0000313" key="1">
    <source>
        <dbReference type="EMBL" id="TKV57681.1"/>
    </source>
</evidence>
<gene>
    <name evidence="1" type="ORF">FDO65_16140</name>
</gene>
<name>A0A4U6QCE3_9ACTN</name>
<dbReference type="RefSeq" id="WP_137450765.1">
    <property type="nucleotide sequence ID" value="NZ_SZZH01000004.1"/>
</dbReference>
<protein>
    <recommendedName>
        <fullName evidence="3">Lipoprotein</fullName>
    </recommendedName>
</protein>
<reference evidence="1 2" key="1">
    <citation type="submission" date="2019-05" db="EMBL/GenBank/DDBJ databases">
        <title>Nakamurella sp. N5BH11, whole genome shotgun sequence.</title>
        <authorList>
            <person name="Tuo L."/>
        </authorList>
    </citation>
    <scope>NUCLEOTIDE SEQUENCE [LARGE SCALE GENOMIC DNA]</scope>
    <source>
        <strain evidence="1 2">N5BH11</strain>
    </source>
</reference>
<proteinExistence type="predicted"/>
<sequence>MSAPVRPYPPGSSRPGRTLIGAAATLLLLATPACSRRLADPADTVSEHAIVVDLRGPTGERTADGGCVIDPPGLPDGPFTVDATFFLENDAGVRLNSTQMPSGAMDAERNCRVTLSFLFVDPDSSTYRLRTNLGTGWWLSNAEAFAHPTTVIDVVAHPPA</sequence>
<keyword evidence="2" id="KW-1185">Reference proteome</keyword>
<dbReference type="AlphaFoldDB" id="A0A4U6QCE3"/>
<accession>A0A4U6QCE3</accession>
<dbReference type="Proteomes" id="UP000306985">
    <property type="component" value="Unassembled WGS sequence"/>
</dbReference>